<proteinExistence type="predicted"/>
<keyword evidence="1" id="KW-0472">Membrane</keyword>
<evidence type="ECO:0000313" key="4">
    <source>
        <dbReference type="Proteomes" id="UP000664169"/>
    </source>
</evidence>
<dbReference type="Proteomes" id="UP000664169">
    <property type="component" value="Unassembled WGS sequence"/>
</dbReference>
<name>A0A8H3IX71_9LECA</name>
<dbReference type="AlphaFoldDB" id="A0A8H3IX71"/>
<feature type="domain" description="CorA-like transporter" evidence="2">
    <location>
        <begin position="2"/>
        <end position="173"/>
    </location>
</feature>
<dbReference type="InterPro" id="IPR058257">
    <property type="entry name" value="CorA-like_dom"/>
</dbReference>
<dbReference type="Gene3D" id="1.20.58.340">
    <property type="entry name" value="Magnesium transport protein CorA, transmembrane region"/>
    <property type="match status" value="1"/>
</dbReference>
<dbReference type="OrthoDB" id="5396681at2759"/>
<feature type="transmembrane region" description="Helical" evidence="1">
    <location>
        <begin position="343"/>
        <end position="366"/>
    </location>
</feature>
<dbReference type="Pfam" id="PF26616">
    <property type="entry name" value="CorA-like"/>
    <property type="match status" value="1"/>
</dbReference>
<reference evidence="3" key="1">
    <citation type="submission" date="2021-03" db="EMBL/GenBank/DDBJ databases">
        <authorList>
            <person name="Tagirdzhanova G."/>
        </authorList>
    </citation>
    <scope>NUCLEOTIDE SEQUENCE</scope>
</reference>
<sequence>MIFLQQRDSWSRIEISSSAFVHLANSLHIFKPFWGIVQGFGLKTESQDENLTSINSSISSQGSYADGSRRFEVCYNMRYFERHGRTNTKTTWSERQTGIYQCIDLERDKSTWIVIQASVGAKALLKRLPHSSDATYITVIDSLQLHTQLATELSRNWRSYINFLDARLTEIVRTDNTVQYKRIAKLLQDEKALDSRVDRERRFSYPLTFRDVQVLEQIRRKLLKASLLLKSNIDLAESLMTAFGRIIPYSNPSNDFHSFLQHKSDLARHLQVVNLLLDRLSGTSRLLFHILEYRQDEKNFRLSLDIKDNGEQIKKLTEHTMLESDLVTRLTRDIYKDSKYMKAFTFIAMIYTPASLVASIMSSNLIQVVATEQSSSALHMVLVSDFWKYPLLTVALISITLFLGLCWRKFQAVQ</sequence>
<gene>
    <name evidence="3" type="ORF">GOMPHAMPRED_006480</name>
</gene>
<evidence type="ECO:0000259" key="2">
    <source>
        <dbReference type="Pfam" id="PF26616"/>
    </source>
</evidence>
<accession>A0A8H3IX71</accession>
<evidence type="ECO:0000256" key="1">
    <source>
        <dbReference type="SAM" id="Phobius"/>
    </source>
</evidence>
<organism evidence="3 4">
    <name type="scientific">Gomphillus americanus</name>
    <dbReference type="NCBI Taxonomy" id="1940652"/>
    <lineage>
        <taxon>Eukaryota</taxon>
        <taxon>Fungi</taxon>
        <taxon>Dikarya</taxon>
        <taxon>Ascomycota</taxon>
        <taxon>Pezizomycotina</taxon>
        <taxon>Lecanoromycetes</taxon>
        <taxon>OSLEUM clade</taxon>
        <taxon>Ostropomycetidae</taxon>
        <taxon>Ostropales</taxon>
        <taxon>Graphidaceae</taxon>
        <taxon>Gomphilloideae</taxon>
        <taxon>Gomphillus</taxon>
    </lineage>
</organism>
<keyword evidence="1" id="KW-1133">Transmembrane helix</keyword>
<feature type="transmembrane region" description="Helical" evidence="1">
    <location>
        <begin position="386"/>
        <end position="407"/>
    </location>
</feature>
<protein>
    <recommendedName>
        <fullName evidence="2">CorA-like transporter domain-containing protein</fullName>
    </recommendedName>
</protein>
<keyword evidence="4" id="KW-1185">Reference proteome</keyword>
<keyword evidence="1" id="KW-0812">Transmembrane</keyword>
<dbReference type="EMBL" id="CAJPDQ010000042">
    <property type="protein sequence ID" value="CAF9932075.1"/>
    <property type="molecule type" value="Genomic_DNA"/>
</dbReference>
<comment type="caution">
    <text evidence="3">The sequence shown here is derived from an EMBL/GenBank/DDBJ whole genome shotgun (WGS) entry which is preliminary data.</text>
</comment>
<evidence type="ECO:0000313" key="3">
    <source>
        <dbReference type="EMBL" id="CAF9932075.1"/>
    </source>
</evidence>